<sequence>MRLDPLAEHDLFAIHDHYHRLRAASPVVHSPEFGGFWAVLAHREVRQVLSDPALFINSVQNVVPKVRAAGRRPPLHLDPPEHTVYRRALAPLFRSERTAALEPAVRALVGALVADLVARGRFDACELTYRVPSFTVARWMNIPDAEIGAVRDTADAYNRAFQEGDDDGLRRTSGELYEIARTLVARRRADPLDPAEDPPSALLAARDGGEPLPDELVVGTIRQLLPASMIGASVTIASCIAHLARDTALQEHLRRNPGEIPAAIPELLRLYSPYRGFARTAVRDVELGGQRIRSGEPIALVFTAANRDPAVFPEPDRFHAGRPSGDNIVFGSGPHRCAGAGLGRMEITVTLRELLARTRLFTLDGPIGMTRWPEFGPRSLPLRAVAR</sequence>
<dbReference type="GO" id="GO:0016705">
    <property type="term" value="F:oxidoreductase activity, acting on paired donors, with incorporation or reduction of molecular oxygen"/>
    <property type="evidence" value="ECO:0007669"/>
    <property type="project" value="InterPro"/>
</dbReference>
<evidence type="ECO:0000256" key="1">
    <source>
        <dbReference type="ARBA" id="ARBA00010617"/>
    </source>
</evidence>
<proteinExistence type="inferred from homology"/>
<name>A0A3N2GQU8_9PSEU</name>
<dbReference type="RefSeq" id="WP_123683129.1">
    <property type="nucleotide sequence ID" value="NZ_RKHY01000001.1"/>
</dbReference>
<dbReference type="EMBL" id="RKHY01000001">
    <property type="protein sequence ID" value="ROS38893.1"/>
    <property type="molecule type" value="Genomic_DNA"/>
</dbReference>
<keyword evidence="2" id="KW-0408">Iron</keyword>
<dbReference type="Gene3D" id="1.10.630.10">
    <property type="entry name" value="Cytochrome P450"/>
    <property type="match status" value="1"/>
</dbReference>
<dbReference type="InterPro" id="IPR001128">
    <property type="entry name" value="Cyt_P450"/>
</dbReference>
<dbReference type="GO" id="GO:0004497">
    <property type="term" value="F:monooxygenase activity"/>
    <property type="evidence" value="ECO:0007669"/>
    <property type="project" value="UniProtKB-KW"/>
</dbReference>
<dbReference type="Pfam" id="PF00067">
    <property type="entry name" value="p450"/>
    <property type="match status" value="1"/>
</dbReference>
<dbReference type="GO" id="GO:0020037">
    <property type="term" value="F:heme binding"/>
    <property type="evidence" value="ECO:0007669"/>
    <property type="project" value="InterPro"/>
</dbReference>
<evidence type="ECO:0000256" key="2">
    <source>
        <dbReference type="RuleBase" id="RU000461"/>
    </source>
</evidence>
<comment type="similarity">
    <text evidence="1 2">Belongs to the cytochrome P450 family.</text>
</comment>
<dbReference type="SUPFAM" id="SSF48264">
    <property type="entry name" value="Cytochrome P450"/>
    <property type="match status" value="1"/>
</dbReference>
<dbReference type="AlphaFoldDB" id="A0A3N2GQU8"/>
<accession>A0A3N2GQU8</accession>
<dbReference type="PANTHER" id="PTHR46696:SF6">
    <property type="entry name" value="P450, PUTATIVE (EUROFUNG)-RELATED"/>
    <property type="match status" value="1"/>
</dbReference>
<dbReference type="GeneID" id="301842634"/>
<dbReference type="InterPro" id="IPR036396">
    <property type="entry name" value="Cyt_P450_sf"/>
</dbReference>
<gene>
    <name evidence="3" type="ORF">EDD35_1182</name>
</gene>
<evidence type="ECO:0000313" key="3">
    <source>
        <dbReference type="EMBL" id="ROS38893.1"/>
    </source>
</evidence>
<reference evidence="3 4" key="1">
    <citation type="submission" date="2018-11" db="EMBL/GenBank/DDBJ databases">
        <title>Sequencing the genomes of 1000 actinobacteria strains.</title>
        <authorList>
            <person name="Klenk H.-P."/>
        </authorList>
    </citation>
    <scope>NUCLEOTIDE SEQUENCE [LARGE SCALE GENOMIC DNA]</scope>
    <source>
        <strain evidence="3 4">DSM 44348</strain>
    </source>
</reference>
<keyword evidence="4" id="KW-1185">Reference proteome</keyword>
<dbReference type="PROSITE" id="PS00086">
    <property type="entry name" value="CYTOCHROME_P450"/>
    <property type="match status" value="1"/>
</dbReference>
<comment type="caution">
    <text evidence="3">The sequence shown here is derived from an EMBL/GenBank/DDBJ whole genome shotgun (WGS) entry which is preliminary data.</text>
</comment>
<keyword evidence="2" id="KW-0349">Heme</keyword>
<dbReference type="InterPro" id="IPR017972">
    <property type="entry name" value="Cyt_P450_CS"/>
</dbReference>
<organism evidence="3 4">
    <name type="scientific">Amycolatopsis thermoflava</name>
    <dbReference type="NCBI Taxonomy" id="84480"/>
    <lineage>
        <taxon>Bacteria</taxon>
        <taxon>Bacillati</taxon>
        <taxon>Actinomycetota</taxon>
        <taxon>Actinomycetes</taxon>
        <taxon>Pseudonocardiales</taxon>
        <taxon>Pseudonocardiaceae</taxon>
        <taxon>Amycolatopsis</taxon>
        <taxon>Amycolatopsis methanolica group</taxon>
    </lineage>
</organism>
<evidence type="ECO:0000313" key="4">
    <source>
        <dbReference type="Proteomes" id="UP000274843"/>
    </source>
</evidence>
<protein>
    <submittedName>
        <fullName evidence="3">Cytochrome P450</fullName>
    </submittedName>
</protein>
<dbReference type="PRINTS" id="PR00359">
    <property type="entry name" value="BP450"/>
</dbReference>
<dbReference type="GO" id="GO:0005506">
    <property type="term" value="F:iron ion binding"/>
    <property type="evidence" value="ECO:0007669"/>
    <property type="project" value="InterPro"/>
</dbReference>
<dbReference type="InterPro" id="IPR002397">
    <property type="entry name" value="Cyt_P450_B"/>
</dbReference>
<keyword evidence="2" id="KW-0503">Monooxygenase</keyword>
<keyword evidence="2" id="KW-0560">Oxidoreductase</keyword>
<dbReference type="Proteomes" id="UP000274843">
    <property type="component" value="Unassembled WGS sequence"/>
</dbReference>
<dbReference type="PANTHER" id="PTHR46696">
    <property type="entry name" value="P450, PUTATIVE (EUROFUNG)-RELATED"/>
    <property type="match status" value="1"/>
</dbReference>
<keyword evidence="2" id="KW-0479">Metal-binding</keyword>